<feature type="transmembrane region" description="Helical" evidence="1">
    <location>
        <begin position="237"/>
        <end position="256"/>
    </location>
</feature>
<feature type="transmembrane region" description="Helical" evidence="1">
    <location>
        <begin position="204"/>
        <end position="225"/>
    </location>
</feature>
<sequence length="257" mass="29227">MTNATAISRSRVWSVLTTPAAIPQTGPRLKTNLDTDLLKLIAIAAMLIDHIGGAFFPEVGVFRWIGRLAFPIFCYCLTVGLLYTHDVRKYLTRLGIFALVSQPFYILAFHPVGEFWANLTNWNIFFTLFLSLLGMYGLKERKWWLFALALFTVSWWNFDYSGTGIQLMLIFYLCRNRPRLGAALYLLSYLPALMNGWPEDPLCLTVGGLCIDWSIFAVFAAPLIFCATHSRIKINRWFFYAFYPAHLAAIALAGNIL</sequence>
<dbReference type="GeneID" id="89521599"/>
<dbReference type="EMBL" id="CP034413">
    <property type="protein sequence ID" value="QCI60083.1"/>
    <property type="molecule type" value="Genomic_DNA"/>
</dbReference>
<accession>A0A4D7ARC7</accession>
<feature type="transmembrane region" description="Helical" evidence="1">
    <location>
        <begin position="90"/>
        <end position="108"/>
    </location>
</feature>
<dbReference type="AlphaFoldDB" id="A0A4D7ARC7"/>
<proteinExistence type="predicted"/>
<evidence type="ECO:0000313" key="3">
    <source>
        <dbReference type="Proteomes" id="UP000298642"/>
    </source>
</evidence>
<evidence type="ECO:0000256" key="1">
    <source>
        <dbReference type="SAM" id="Phobius"/>
    </source>
</evidence>
<dbReference type="RefSeq" id="WP_025544916.1">
    <property type="nucleotide sequence ID" value="NZ_CAUWCU010000001.1"/>
</dbReference>
<keyword evidence="1" id="KW-1133">Transmembrane helix</keyword>
<reference evidence="3" key="1">
    <citation type="submission" date="2018-12" db="EMBL/GenBank/DDBJ databases">
        <title>Dusodibacter welbiota gen. nov., sp. nov., isolated from human faeces and emended description of the Oscillibacter genus.</title>
        <authorList>
            <person name="Le Roy T."/>
            <person name="Van der Smissen P."/>
            <person name="Delzenne N."/>
            <person name="Muccioli G."/>
            <person name="Collet J.F."/>
            <person name="Cani P.D."/>
        </authorList>
    </citation>
    <scope>NUCLEOTIDE SEQUENCE [LARGE SCALE GENOMIC DNA]</scope>
    <source>
        <strain evidence="3">J115</strain>
    </source>
</reference>
<dbReference type="KEGG" id="obj:EIO64_13385"/>
<dbReference type="InterPro" id="IPR008875">
    <property type="entry name" value="TraX"/>
</dbReference>
<protein>
    <submittedName>
        <fullName evidence="2">Conjugal transfer protein TraX</fullName>
    </submittedName>
</protein>
<feature type="transmembrane region" description="Helical" evidence="1">
    <location>
        <begin position="144"/>
        <end position="173"/>
    </location>
</feature>
<dbReference type="Proteomes" id="UP000298642">
    <property type="component" value="Chromosome"/>
</dbReference>
<feature type="transmembrane region" description="Helical" evidence="1">
    <location>
        <begin position="68"/>
        <end position="84"/>
    </location>
</feature>
<keyword evidence="1" id="KW-0472">Membrane</keyword>
<feature type="transmembrane region" description="Helical" evidence="1">
    <location>
        <begin position="37"/>
        <end position="56"/>
    </location>
</feature>
<dbReference type="Pfam" id="PF05857">
    <property type="entry name" value="TraX"/>
    <property type="match status" value="1"/>
</dbReference>
<evidence type="ECO:0000313" key="2">
    <source>
        <dbReference type="EMBL" id="QCI60083.1"/>
    </source>
</evidence>
<name>A0A4D7ARC7_9FIRM</name>
<keyword evidence="3" id="KW-1185">Reference proteome</keyword>
<keyword evidence="1" id="KW-0812">Transmembrane</keyword>
<feature type="transmembrane region" description="Helical" evidence="1">
    <location>
        <begin position="120"/>
        <end position="138"/>
    </location>
</feature>
<organism evidence="2 3">
    <name type="scientific">Dysosmobacter welbionis</name>
    <dbReference type="NCBI Taxonomy" id="2093857"/>
    <lineage>
        <taxon>Bacteria</taxon>
        <taxon>Bacillati</taxon>
        <taxon>Bacillota</taxon>
        <taxon>Clostridia</taxon>
        <taxon>Eubacteriales</taxon>
        <taxon>Oscillospiraceae</taxon>
        <taxon>Dysosmobacter</taxon>
    </lineage>
</organism>
<gene>
    <name evidence="2" type="ORF">EIO64_13385</name>
</gene>